<dbReference type="EMBL" id="BAABLW010000007">
    <property type="protein sequence ID" value="GAA4921948.1"/>
    <property type="molecule type" value="Genomic_DNA"/>
</dbReference>
<feature type="transmembrane region" description="Helical" evidence="8">
    <location>
        <begin position="94"/>
        <end position="114"/>
    </location>
</feature>
<comment type="caution">
    <text evidence="9">The sequence shown here is derived from an EMBL/GenBank/DDBJ whole genome shotgun (WGS) entry which is preliminary data.</text>
</comment>
<comment type="subcellular location">
    <subcellularLocation>
        <location evidence="1">Cell membrane</location>
        <topology evidence="1">Multi-pass membrane protein</topology>
    </subcellularLocation>
</comment>
<comment type="similarity">
    <text evidence="2">Belongs to the binding-protein-dependent transport system permease family. FecCD subfamily.</text>
</comment>
<protein>
    <submittedName>
        <fullName evidence="9">Iron chelate uptake ABC transporter family permease subunit</fullName>
    </submittedName>
</protein>
<evidence type="ECO:0000256" key="5">
    <source>
        <dbReference type="ARBA" id="ARBA00022692"/>
    </source>
</evidence>
<keyword evidence="5 8" id="KW-0812">Transmembrane</keyword>
<feature type="transmembrane region" description="Helical" evidence="8">
    <location>
        <begin position="215"/>
        <end position="241"/>
    </location>
</feature>
<gene>
    <name evidence="9" type="ORF">GCM10025790_18220</name>
</gene>
<dbReference type="InterPro" id="IPR037294">
    <property type="entry name" value="ABC_BtuC-like"/>
</dbReference>
<proteinExistence type="inferred from homology"/>
<feature type="transmembrane region" description="Helical" evidence="8">
    <location>
        <begin position="284"/>
        <end position="302"/>
    </location>
</feature>
<keyword evidence="3" id="KW-0813">Transport</keyword>
<evidence type="ECO:0000256" key="1">
    <source>
        <dbReference type="ARBA" id="ARBA00004651"/>
    </source>
</evidence>
<keyword evidence="10" id="KW-1185">Reference proteome</keyword>
<evidence type="ECO:0000256" key="8">
    <source>
        <dbReference type="SAM" id="Phobius"/>
    </source>
</evidence>
<evidence type="ECO:0000256" key="4">
    <source>
        <dbReference type="ARBA" id="ARBA00022475"/>
    </source>
</evidence>
<feature type="transmembrane region" description="Helical" evidence="8">
    <location>
        <begin position="37"/>
        <end position="57"/>
    </location>
</feature>
<dbReference type="Pfam" id="PF01032">
    <property type="entry name" value="FecCD"/>
    <property type="match status" value="1"/>
</dbReference>
<reference evidence="10" key="1">
    <citation type="journal article" date="2019" name="Int. J. Syst. Evol. Microbiol.">
        <title>The Global Catalogue of Microorganisms (GCM) 10K type strain sequencing project: providing services to taxonomists for standard genome sequencing and annotation.</title>
        <authorList>
            <consortium name="The Broad Institute Genomics Platform"/>
            <consortium name="The Broad Institute Genome Sequencing Center for Infectious Disease"/>
            <person name="Wu L."/>
            <person name="Ma J."/>
        </authorList>
    </citation>
    <scope>NUCLEOTIDE SEQUENCE [LARGE SCALE GENOMIC DNA]</scope>
    <source>
        <strain evidence="10">JCM 19129</strain>
    </source>
</reference>
<accession>A0ABP9G722</accession>
<dbReference type="InterPro" id="IPR000522">
    <property type="entry name" value="ABC_transptr_permease_BtuC"/>
</dbReference>
<keyword evidence="6 8" id="KW-1133">Transmembrane helix</keyword>
<evidence type="ECO:0000313" key="10">
    <source>
        <dbReference type="Proteomes" id="UP001500368"/>
    </source>
</evidence>
<dbReference type="PANTHER" id="PTHR30472">
    <property type="entry name" value="FERRIC ENTEROBACTIN TRANSPORT SYSTEM PERMEASE PROTEIN"/>
    <property type="match status" value="1"/>
</dbReference>
<dbReference type="Proteomes" id="UP001500368">
    <property type="component" value="Unassembled WGS sequence"/>
</dbReference>
<evidence type="ECO:0000256" key="7">
    <source>
        <dbReference type="ARBA" id="ARBA00023136"/>
    </source>
</evidence>
<dbReference type="CDD" id="cd06550">
    <property type="entry name" value="TM_ABC_iron-siderophores_like"/>
    <property type="match status" value="1"/>
</dbReference>
<evidence type="ECO:0000256" key="6">
    <source>
        <dbReference type="ARBA" id="ARBA00022989"/>
    </source>
</evidence>
<feature type="transmembrane region" description="Helical" evidence="8">
    <location>
        <begin position="69"/>
        <end position="88"/>
    </location>
</feature>
<keyword evidence="4" id="KW-1003">Cell membrane</keyword>
<dbReference type="PANTHER" id="PTHR30472:SF1">
    <property type="entry name" value="FE(3+) DICITRATE TRANSPORT SYSTEM PERMEASE PROTEIN FECC-RELATED"/>
    <property type="match status" value="1"/>
</dbReference>
<sequence>MIASVALGTRPIPLPEVWDAAIGTAQPHVEQVVAARIPRTLLGVVVGAGLGVSGLLIQAVMRNPLAEPGLLGVTMGASASVVTVAAFSGLSLGLGAIGLAMPGALLAVAAVYLLGGRARSSSAVSWVLAGAVVSAVLGAYVQAMVLSRPEVFDSYRHWVVGSLAGAHFETLFTAAPFITAGLACAWSIAPALNQISLGDDLAHSLGVKVVLVRTIALAAAAVLAATATAAVGPIAFVGLVVPHLARALAGTDYRWLILQTVLLGAVLLLGADVAARVVARPQELMVGVVTAFIGAPFLLLAVRRGRITG</sequence>
<dbReference type="Gene3D" id="1.10.3470.10">
    <property type="entry name" value="ABC transporter involved in vitamin B12 uptake, BtuC"/>
    <property type="match status" value="1"/>
</dbReference>
<name>A0ABP9G722_9MICC</name>
<feature type="transmembrane region" description="Helical" evidence="8">
    <location>
        <begin position="253"/>
        <end position="278"/>
    </location>
</feature>
<evidence type="ECO:0000313" key="9">
    <source>
        <dbReference type="EMBL" id="GAA4921948.1"/>
    </source>
</evidence>
<evidence type="ECO:0000256" key="2">
    <source>
        <dbReference type="ARBA" id="ARBA00007935"/>
    </source>
</evidence>
<dbReference type="SUPFAM" id="SSF81345">
    <property type="entry name" value="ABC transporter involved in vitamin B12 uptake, BtuC"/>
    <property type="match status" value="1"/>
</dbReference>
<feature type="transmembrane region" description="Helical" evidence="8">
    <location>
        <begin position="126"/>
        <end position="146"/>
    </location>
</feature>
<keyword evidence="7 8" id="KW-0472">Membrane</keyword>
<evidence type="ECO:0000256" key="3">
    <source>
        <dbReference type="ARBA" id="ARBA00022448"/>
    </source>
</evidence>
<organism evidence="9 10">
    <name type="scientific">Nesterenkonia rhizosphaerae</name>
    <dbReference type="NCBI Taxonomy" id="1348272"/>
    <lineage>
        <taxon>Bacteria</taxon>
        <taxon>Bacillati</taxon>
        <taxon>Actinomycetota</taxon>
        <taxon>Actinomycetes</taxon>
        <taxon>Micrococcales</taxon>
        <taxon>Micrococcaceae</taxon>
        <taxon>Nesterenkonia</taxon>
    </lineage>
</organism>